<evidence type="ECO:0000313" key="1">
    <source>
        <dbReference type="EMBL" id="MYN68657.1"/>
    </source>
</evidence>
<protein>
    <submittedName>
        <fullName evidence="1">Uncharacterized protein</fullName>
    </submittedName>
</protein>
<accession>A0A6L8MUB9</accession>
<reference evidence="1 2" key="1">
    <citation type="submission" date="2019-11" db="EMBL/GenBank/DDBJ databases">
        <title>Divergent Streptococcus suis from cattle.</title>
        <authorList>
            <person name="Williamson C."/>
        </authorList>
    </citation>
    <scope>NUCLEOTIDE SEQUENCE [LARGE SCALE GENOMIC DNA]</scope>
    <source>
        <strain evidence="1 2">10-36905</strain>
    </source>
</reference>
<name>A0A6L8MUB9_STRSU</name>
<evidence type="ECO:0000313" key="2">
    <source>
        <dbReference type="Proteomes" id="UP000483765"/>
    </source>
</evidence>
<dbReference type="SUPFAM" id="SSF63825">
    <property type="entry name" value="YWTD domain"/>
    <property type="match status" value="1"/>
</dbReference>
<dbReference type="Proteomes" id="UP000483765">
    <property type="component" value="Unassembled WGS sequence"/>
</dbReference>
<organism evidence="1 2">
    <name type="scientific">Streptococcus suis</name>
    <dbReference type="NCBI Taxonomy" id="1307"/>
    <lineage>
        <taxon>Bacteria</taxon>
        <taxon>Bacillati</taxon>
        <taxon>Bacillota</taxon>
        <taxon>Bacilli</taxon>
        <taxon>Lactobacillales</taxon>
        <taxon>Streptococcaceae</taxon>
        <taxon>Streptococcus</taxon>
    </lineage>
</organism>
<sequence length="354" mass="40274">MKKYFFILLACIGVCGLMLYGYSLYNGTKYEEENGTNINSASKDLEDFYAELEAYYPDFYKKIPRESQSTYVIPGLVQSESIQAKGEDRGDTEQTEDMTPQGLSFLEKYVLISAYSKGGEVNSVIWVLDKESGDYIKTIVLPSTSHVGGMAYDSKNERLWVTTTDEESSAQVSALDLQTIEEDDFVSTNDPVTFDYQFNLDQVERSSYMAYDQEKLFVGYFDKDEHGHLGIYQLDPAGFPADKDEETELYQPLTVVKTPDQVQGIVVYEDQILFSQSYGNKDSKILWFDFTGYDTLTDMSIPKKELVAPPYLQQILVEGQFLYLLFESSSLKYRINPAVTSMDRVVALSLEKLK</sequence>
<proteinExistence type="predicted"/>
<dbReference type="EMBL" id="WNXH01000001">
    <property type="protein sequence ID" value="MYN68657.1"/>
    <property type="molecule type" value="Genomic_DNA"/>
</dbReference>
<dbReference type="InterPro" id="IPR015943">
    <property type="entry name" value="WD40/YVTN_repeat-like_dom_sf"/>
</dbReference>
<dbReference type="RefSeq" id="WP_160863507.1">
    <property type="nucleotide sequence ID" value="NZ_WNXH01000001.1"/>
</dbReference>
<dbReference type="AlphaFoldDB" id="A0A6L8MUB9"/>
<gene>
    <name evidence="1" type="ORF">GLP18_00160</name>
</gene>
<dbReference type="Gene3D" id="2.130.10.10">
    <property type="entry name" value="YVTN repeat-like/Quinoprotein amine dehydrogenase"/>
    <property type="match status" value="1"/>
</dbReference>
<comment type="caution">
    <text evidence="1">The sequence shown here is derived from an EMBL/GenBank/DDBJ whole genome shotgun (WGS) entry which is preliminary data.</text>
</comment>